<dbReference type="Proteomes" id="UP000800200">
    <property type="component" value="Unassembled WGS sequence"/>
</dbReference>
<keyword evidence="2" id="KW-1185">Reference proteome</keyword>
<accession>A0A6A6ESI8</accession>
<dbReference type="AlphaFoldDB" id="A0A6A6ESI8"/>
<reference evidence="1" key="1">
    <citation type="journal article" date="2020" name="Stud. Mycol.">
        <title>101 Dothideomycetes genomes: a test case for predicting lifestyles and emergence of pathogens.</title>
        <authorList>
            <person name="Haridas S."/>
            <person name="Albert R."/>
            <person name="Binder M."/>
            <person name="Bloem J."/>
            <person name="Labutti K."/>
            <person name="Salamov A."/>
            <person name="Andreopoulos B."/>
            <person name="Baker S."/>
            <person name="Barry K."/>
            <person name="Bills G."/>
            <person name="Bluhm B."/>
            <person name="Cannon C."/>
            <person name="Castanera R."/>
            <person name="Culley D."/>
            <person name="Daum C."/>
            <person name="Ezra D."/>
            <person name="Gonzalez J."/>
            <person name="Henrissat B."/>
            <person name="Kuo A."/>
            <person name="Liang C."/>
            <person name="Lipzen A."/>
            <person name="Lutzoni F."/>
            <person name="Magnuson J."/>
            <person name="Mondo S."/>
            <person name="Nolan M."/>
            <person name="Ohm R."/>
            <person name="Pangilinan J."/>
            <person name="Park H.-J."/>
            <person name="Ramirez L."/>
            <person name="Alfaro M."/>
            <person name="Sun H."/>
            <person name="Tritt A."/>
            <person name="Yoshinaga Y."/>
            <person name="Zwiers L.-H."/>
            <person name="Turgeon B."/>
            <person name="Goodwin S."/>
            <person name="Spatafora J."/>
            <person name="Crous P."/>
            <person name="Grigoriev I."/>
        </authorList>
    </citation>
    <scope>NUCLEOTIDE SEQUENCE</scope>
    <source>
        <strain evidence="1">CBS 207.26</strain>
    </source>
</reference>
<gene>
    <name evidence="1" type="ORF">K469DRAFT_686553</name>
</gene>
<sequence length="254" mass="27726">MPLGLVVPGLVTRSNGFASYPASPAEVPTFGLSGLGVDSKTPDSSSFLSTSPLLGLRDINGKLATPQQTLPQQSLNMIVCDQPRGFTCRRFSRDGSPDRSESIHGSHGNLSLAEKIQAVLSAIHDAGFDGLESFVSLYYTSDLTSFPNLANARRLSRNRGLPGILVGVRQNIPLWTEWEKQRYKEEVLRSTEAILKTECIELSSSGRLRDLVSIVGQSKEKNPGSILAELSTNLQNEVLGHFRSLRVKPFLELC</sequence>
<dbReference type="EMBL" id="ML994611">
    <property type="protein sequence ID" value="KAF2194534.1"/>
    <property type="molecule type" value="Genomic_DNA"/>
</dbReference>
<evidence type="ECO:0000313" key="1">
    <source>
        <dbReference type="EMBL" id="KAF2194534.1"/>
    </source>
</evidence>
<dbReference type="OrthoDB" id="194358at2759"/>
<name>A0A6A6ESI8_9PEZI</name>
<proteinExistence type="predicted"/>
<organism evidence="1 2">
    <name type="scientific">Zopfia rhizophila CBS 207.26</name>
    <dbReference type="NCBI Taxonomy" id="1314779"/>
    <lineage>
        <taxon>Eukaryota</taxon>
        <taxon>Fungi</taxon>
        <taxon>Dikarya</taxon>
        <taxon>Ascomycota</taxon>
        <taxon>Pezizomycotina</taxon>
        <taxon>Dothideomycetes</taxon>
        <taxon>Dothideomycetes incertae sedis</taxon>
        <taxon>Zopfiaceae</taxon>
        <taxon>Zopfia</taxon>
    </lineage>
</organism>
<protein>
    <submittedName>
        <fullName evidence="1">Uncharacterized protein</fullName>
    </submittedName>
</protein>
<evidence type="ECO:0000313" key="2">
    <source>
        <dbReference type="Proteomes" id="UP000800200"/>
    </source>
</evidence>